<feature type="non-terminal residue" evidence="1">
    <location>
        <position position="1"/>
    </location>
</feature>
<evidence type="ECO:0000313" key="1">
    <source>
        <dbReference type="EMBL" id="ETO04573.1"/>
    </source>
</evidence>
<gene>
    <name evidence="1" type="ORF">RFI_32826</name>
</gene>
<name>X6LRQ9_RETFI</name>
<sequence length="312" mass="35917">NRLIESTISLSEFLEVFRLGDIWHIPVFGSTRLRVVSIESPKSNIANDEKDGHWHLPNLWIALRNDLSSTDVLHVETSVQFLLKYGVLENHNDFKKDLYLTNMLRIGSLITCVNLQTHQWFTAVIVSCHLPIFNGSETDANAVDTDSKTLQMVEICGAVLEDTEHPVALNALNLQHFASHWAVIEWKLVNMLKQHLFCQFVSHLFESDGNSKIEFKHNVCLELLEKFFQEEQPFNLDMTSDHKFGVMCVCCDKQMLMDFYYGSIYTTTRLNHGAVFHNKRSYQYVTFTLPLNIQFQTEHSTLRSVDLSLATS</sequence>
<dbReference type="Proteomes" id="UP000023152">
    <property type="component" value="Unassembled WGS sequence"/>
</dbReference>
<evidence type="ECO:0000313" key="2">
    <source>
        <dbReference type="Proteomes" id="UP000023152"/>
    </source>
</evidence>
<accession>X6LRQ9</accession>
<dbReference type="EMBL" id="ASPP01029182">
    <property type="protein sequence ID" value="ETO04573.1"/>
    <property type="molecule type" value="Genomic_DNA"/>
</dbReference>
<dbReference type="AlphaFoldDB" id="X6LRQ9"/>
<proteinExistence type="predicted"/>
<reference evidence="1 2" key="1">
    <citation type="journal article" date="2013" name="Curr. Biol.">
        <title>The Genome of the Foraminiferan Reticulomyxa filosa.</title>
        <authorList>
            <person name="Glockner G."/>
            <person name="Hulsmann N."/>
            <person name="Schleicher M."/>
            <person name="Noegel A.A."/>
            <person name="Eichinger L."/>
            <person name="Gallinger C."/>
            <person name="Pawlowski J."/>
            <person name="Sierra R."/>
            <person name="Euteneuer U."/>
            <person name="Pillet L."/>
            <person name="Moustafa A."/>
            <person name="Platzer M."/>
            <person name="Groth M."/>
            <person name="Szafranski K."/>
            <person name="Schliwa M."/>
        </authorList>
    </citation>
    <scope>NUCLEOTIDE SEQUENCE [LARGE SCALE GENOMIC DNA]</scope>
</reference>
<organism evidence="1 2">
    <name type="scientific">Reticulomyxa filosa</name>
    <dbReference type="NCBI Taxonomy" id="46433"/>
    <lineage>
        <taxon>Eukaryota</taxon>
        <taxon>Sar</taxon>
        <taxon>Rhizaria</taxon>
        <taxon>Retaria</taxon>
        <taxon>Foraminifera</taxon>
        <taxon>Monothalamids</taxon>
        <taxon>Reticulomyxidae</taxon>
        <taxon>Reticulomyxa</taxon>
    </lineage>
</organism>
<protein>
    <submittedName>
        <fullName evidence="1">Uncharacterized protein</fullName>
    </submittedName>
</protein>
<keyword evidence="2" id="KW-1185">Reference proteome</keyword>
<comment type="caution">
    <text evidence="1">The sequence shown here is derived from an EMBL/GenBank/DDBJ whole genome shotgun (WGS) entry which is preliminary data.</text>
</comment>